<feature type="transmembrane region" description="Helical" evidence="1">
    <location>
        <begin position="39"/>
        <end position="60"/>
    </location>
</feature>
<evidence type="ECO:0000313" key="3">
    <source>
        <dbReference type="Proteomes" id="UP000325295"/>
    </source>
</evidence>
<dbReference type="KEGG" id="lnn:F0161_01405"/>
<keyword evidence="3" id="KW-1185">Reference proteome</keyword>
<evidence type="ECO:0000313" key="2">
    <source>
        <dbReference type="EMBL" id="QER66653.1"/>
    </source>
</evidence>
<dbReference type="EMBL" id="CP043939">
    <property type="protein sequence ID" value="QER66653.1"/>
    <property type="molecule type" value="Genomic_DNA"/>
</dbReference>
<dbReference type="Proteomes" id="UP000325295">
    <property type="component" value="Chromosome"/>
</dbReference>
<reference evidence="2 3" key="1">
    <citation type="submission" date="2019-09" db="EMBL/GenBank/DDBJ databases">
        <title>Complete Genome Sequence of Lactobacillus nenjiangensis SH-Y15, isolated from sauerkraut.</title>
        <authorList>
            <person name="Yang H."/>
        </authorList>
    </citation>
    <scope>NUCLEOTIDE SEQUENCE [LARGE SCALE GENOMIC DNA]</scope>
    <source>
        <strain evidence="2 3">SH-Y15</strain>
    </source>
</reference>
<gene>
    <name evidence="2" type="ORF">F0161_01405</name>
</gene>
<dbReference type="Pfam" id="PF03729">
    <property type="entry name" value="DUF308"/>
    <property type="match status" value="2"/>
</dbReference>
<feature type="transmembrane region" description="Helical" evidence="1">
    <location>
        <begin position="126"/>
        <end position="144"/>
    </location>
</feature>
<feature type="transmembrane region" description="Helical" evidence="1">
    <location>
        <begin position="97"/>
        <end position="114"/>
    </location>
</feature>
<dbReference type="AlphaFoldDB" id="A0A5P1WZI6"/>
<keyword evidence="1" id="KW-0472">Membrane</keyword>
<feature type="transmembrane region" description="Helical" evidence="1">
    <location>
        <begin position="72"/>
        <end position="91"/>
    </location>
</feature>
<evidence type="ECO:0000256" key="1">
    <source>
        <dbReference type="SAM" id="Phobius"/>
    </source>
</evidence>
<dbReference type="PANTHER" id="PTHR34989:SF1">
    <property type="entry name" value="PROTEIN HDED"/>
    <property type="match status" value="1"/>
</dbReference>
<feature type="transmembrane region" description="Helical" evidence="1">
    <location>
        <begin position="150"/>
        <end position="168"/>
    </location>
</feature>
<evidence type="ECO:0008006" key="4">
    <source>
        <dbReference type="Google" id="ProtNLM"/>
    </source>
</evidence>
<keyword evidence="1" id="KW-1133">Transmembrane helix</keyword>
<accession>A0A5P1WZI6</accession>
<protein>
    <recommendedName>
        <fullName evidence="4">DUF308 domain-containing protein</fullName>
    </recommendedName>
</protein>
<sequence length="171" mass="19058">MDDFGPARKRFKLPSFVLGLAFLFVGVAAVMKPGRAVMGIMWIIAVVMLFKGIFSILGYFELRKVVGQTTWFVMLSALLDIVLAILLFANLNASMMFLGYMLAFWFIFDSFNAIQLSGISRFSSFSTILGVLGIIAGVIMLFNPLIGSTFIVYLLAFYLFLFGIILIVRAF</sequence>
<name>A0A5P1WZI6_9LACO</name>
<dbReference type="PANTHER" id="PTHR34989">
    <property type="entry name" value="PROTEIN HDED"/>
    <property type="match status" value="1"/>
</dbReference>
<dbReference type="InterPro" id="IPR005325">
    <property type="entry name" value="DUF308_memb"/>
</dbReference>
<dbReference type="OrthoDB" id="2326864at2"/>
<dbReference type="InterPro" id="IPR052712">
    <property type="entry name" value="Acid_resist_chaperone_HdeD"/>
</dbReference>
<dbReference type="GO" id="GO:0005886">
    <property type="term" value="C:plasma membrane"/>
    <property type="evidence" value="ECO:0007669"/>
    <property type="project" value="TreeGrafter"/>
</dbReference>
<proteinExistence type="predicted"/>
<keyword evidence="1" id="KW-0812">Transmembrane</keyword>
<dbReference type="RefSeq" id="WP_150203331.1">
    <property type="nucleotide sequence ID" value="NZ_CP043939.1"/>
</dbReference>
<organism evidence="2 3">
    <name type="scientific">Paucilactobacillus nenjiangensis</name>
    <dbReference type="NCBI Taxonomy" id="1296540"/>
    <lineage>
        <taxon>Bacteria</taxon>
        <taxon>Bacillati</taxon>
        <taxon>Bacillota</taxon>
        <taxon>Bacilli</taxon>
        <taxon>Lactobacillales</taxon>
        <taxon>Lactobacillaceae</taxon>
        <taxon>Paucilactobacillus</taxon>
    </lineage>
</organism>